<sequence length="452" mass="50425">MPRNQPTQNSRSRNKACQICWLRAKQCNGGVNCRCSVCSSMMAKLKNNGTDLNFPLKESQSHMYDMYRSLESQDLEFSKWIIKVERRNKPNTTVELPSYGTLDNTDGGLQTADLDNLILSQFAPKLRAKSGNPAVIANAVLASGYIFCLLSATNPSQPVSGMVNGSGNPCSNETLRHTPMFKGRLLMRLGAISDLFRASFRHEIGALSQNEAANNHAAAVIFLHGMVDLYEGLHNGVLQSLFPTELTERLSAWSNSFRDELYQQAGNDCSKFWNDALKGPLKQLKIRRKEHVRMTVELQQYLRSLDDSIEALSESPGLLYNESGISFVDSAMILPPTPFSMPTAGCAETSAAGFEDYNNQNFSWSGMPTQHPQYSAPGFEDHDNQNVSWPGMPVQHPQYSANAYYAFEQMATNDKVYSNPLFEPPAQWASHDPGEFFFNDRTLDPDPSPYVL</sequence>
<accession>A0A194XAM0</accession>
<dbReference type="InParanoid" id="A0A194XAM0"/>
<name>A0A194XAM0_MOLSC</name>
<dbReference type="GeneID" id="28832299"/>
<reference evidence="1 2" key="1">
    <citation type="submission" date="2015-10" db="EMBL/GenBank/DDBJ databases">
        <title>Full genome of DAOMC 229536 Phialocephala scopiformis, a fungal endophyte of spruce producing the potent anti-insectan compound rugulosin.</title>
        <authorList>
            <consortium name="DOE Joint Genome Institute"/>
            <person name="Walker A.K."/>
            <person name="Frasz S.L."/>
            <person name="Seifert K.A."/>
            <person name="Miller J.D."/>
            <person name="Mondo S.J."/>
            <person name="Labutti K."/>
            <person name="Lipzen A."/>
            <person name="Dockter R."/>
            <person name="Kennedy M."/>
            <person name="Grigoriev I.V."/>
            <person name="Spatafora J.W."/>
        </authorList>
    </citation>
    <scope>NUCLEOTIDE SEQUENCE [LARGE SCALE GENOMIC DNA]</scope>
    <source>
        <strain evidence="1 2">CBS 120377</strain>
    </source>
</reference>
<proteinExistence type="predicted"/>
<dbReference type="Proteomes" id="UP000070700">
    <property type="component" value="Unassembled WGS sequence"/>
</dbReference>
<dbReference type="KEGG" id="psco:LY89DRAFT_782373"/>
<keyword evidence="2" id="KW-1185">Reference proteome</keyword>
<evidence type="ECO:0000313" key="1">
    <source>
        <dbReference type="EMBL" id="KUJ17189.1"/>
    </source>
</evidence>
<dbReference type="RefSeq" id="XP_018071544.1">
    <property type="nucleotide sequence ID" value="XM_018222573.1"/>
</dbReference>
<protein>
    <submittedName>
        <fullName evidence="1">Uncharacterized protein</fullName>
    </submittedName>
</protein>
<organism evidence="1 2">
    <name type="scientific">Mollisia scopiformis</name>
    <name type="common">Conifer needle endophyte fungus</name>
    <name type="synonym">Phialocephala scopiformis</name>
    <dbReference type="NCBI Taxonomy" id="149040"/>
    <lineage>
        <taxon>Eukaryota</taxon>
        <taxon>Fungi</taxon>
        <taxon>Dikarya</taxon>
        <taxon>Ascomycota</taxon>
        <taxon>Pezizomycotina</taxon>
        <taxon>Leotiomycetes</taxon>
        <taxon>Helotiales</taxon>
        <taxon>Mollisiaceae</taxon>
        <taxon>Mollisia</taxon>
    </lineage>
</organism>
<evidence type="ECO:0000313" key="2">
    <source>
        <dbReference type="Proteomes" id="UP000070700"/>
    </source>
</evidence>
<gene>
    <name evidence="1" type="ORF">LY89DRAFT_782373</name>
</gene>
<dbReference type="AlphaFoldDB" id="A0A194XAM0"/>
<dbReference type="EMBL" id="KQ947415">
    <property type="protein sequence ID" value="KUJ17189.1"/>
    <property type="molecule type" value="Genomic_DNA"/>
</dbReference>